<dbReference type="EMBL" id="JBBWUH010000003">
    <property type="protein sequence ID" value="KAK8173520.1"/>
    <property type="molecule type" value="Genomic_DNA"/>
</dbReference>
<accession>A0ABR1XYZ0</accession>
<dbReference type="Proteomes" id="UP001456524">
    <property type="component" value="Unassembled WGS sequence"/>
</dbReference>
<feature type="region of interest" description="Disordered" evidence="1">
    <location>
        <begin position="1"/>
        <end position="21"/>
    </location>
</feature>
<keyword evidence="3" id="KW-1185">Reference proteome</keyword>
<feature type="compositionally biased region" description="Polar residues" evidence="1">
    <location>
        <begin position="95"/>
        <end position="113"/>
    </location>
</feature>
<reference evidence="2 3" key="1">
    <citation type="journal article" date="2022" name="G3 (Bethesda)">
        <title>Enemy or ally: a genomic approach to elucidate the lifestyle of Phyllosticta citrichinaensis.</title>
        <authorList>
            <person name="Buijs V.A."/>
            <person name="Groenewald J.Z."/>
            <person name="Haridas S."/>
            <person name="LaButti K.M."/>
            <person name="Lipzen A."/>
            <person name="Martin F.M."/>
            <person name="Barry K."/>
            <person name="Grigoriev I.V."/>
            <person name="Crous P.W."/>
            <person name="Seidl M.F."/>
        </authorList>
    </citation>
    <scope>NUCLEOTIDE SEQUENCE [LARGE SCALE GENOMIC DNA]</scope>
    <source>
        <strain evidence="2 3">CBS 129764</strain>
    </source>
</reference>
<organism evidence="2 3">
    <name type="scientific">Phyllosticta citrichinensis</name>
    <dbReference type="NCBI Taxonomy" id="1130410"/>
    <lineage>
        <taxon>Eukaryota</taxon>
        <taxon>Fungi</taxon>
        <taxon>Dikarya</taxon>
        <taxon>Ascomycota</taxon>
        <taxon>Pezizomycotina</taxon>
        <taxon>Dothideomycetes</taxon>
        <taxon>Dothideomycetes incertae sedis</taxon>
        <taxon>Botryosphaeriales</taxon>
        <taxon>Phyllostictaceae</taxon>
        <taxon>Phyllosticta</taxon>
    </lineage>
</organism>
<evidence type="ECO:0000313" key="2">
    <source>
        <dbReference type="EMBL" id="KAK8173520.1"/>
    </source>
</evidence>
<feature type="region of interest" description="Disordered" evidence="1">
    <location>
        <begin position="92"/>
        <end position="113"/>
    </location>
</feature>
<evidence type="ECO:0000256" key="1">
    <source>
        <dbReference type="SAM" id="MobiDB-lite"/>
    </source>
</evidence>
<comment type="caution">
    <text evidence="2">The sequence shown here is derived from an EMBL/GenBank/DDBJ whole genome shotgun (WGS) entry which is preliminary data.</text>
</comment>
<protein>
    <submittedName>
        <fullName evidence="2">Uncharacterized protein</fullName>
    </submittedName>
</protein>
<gene>
    <name evidence="2" type="ORF">IWX90DRAFT_484467</name>
</gene>
<name>A0ABR1XYZ0_9PEZI</name>
<sequence length="268" mass="30701">MASRRAPGKGDSAAVRPSSPKLDELFAHLDIKDDDEEEERVPVRLPCGKIIYARRNRFARNRTGAFAPWVMQSHLSPQDAVMNRKFTLDHENMTPKGSTITSGSVRSQASTSGKDTTLLKRVAARTTNSVQPATETPYSGHSWKAKKINFLRHMISLTKHVVSKRVANLLAYEEKMRKAHELFELVIDIRRNPRGRIVKWFSGEWYVLQEIVGVENSELEHELERRDDEAKLEHIKLAKEILLLEFDLEEFRLARVRLRASNKETCAS</sequence>
<proteinExistence type="predicted"/>
<evidence type="ECO:0000313" key="3">
    <source>
        <dbReference type="Proteomes" id="UP001456524"/>
    </source>
</evidence>